<protein>
    <submittedName>
        <fullName evidence="2">GCN5 family acetyltransferase</fullName>
    </submittedName>
</protein>
<sequence>MELVKASTDEHWNIASNFLAQTVERCNERGLPLWTHQQVSVKALKSNYAIENLYLLKSDQHTIGCVFISFDFDDFWTDTDTKGTLFFHKFAIGNAFNSKGFGSQTLTAIRLLAEERGCLWVRCDCHGGRGSLRAFYERSGFEFVDRQEMLGFDVARYQMLTKHSRRIHNA</sequence>
<accession>A0A066UNW4</accession>
<keyword evidence="3" id="KW-1185">Reference proteome</keyword>
<name>A0A066UNW4_9VIBR</name>
<dbReference type="SUPFAM" id="SSF55729">
    <property type="entry name" value="Acyl-CoA N-acyltransferases (Nat)"/>
    <property type="match status" value="1"/>
</dbReference>
<dbReference type="EMBL" id="JFFR01000014">
    <property type="protein sequence ID" value="KDN28735.1"/>
    <property type="molecule type" value="Genomic_DNA"/>
</dbReference>
<keyword evidence="2" id="KW-0808">Transferase</keyword>
<dbReference type="Pfam" id="PF00583">
    <property type="entry name" value="Acetyltransf_1"/>
    <property type="match status" value="1"/>
</dbReference>
<dbReference type="AlphaFoldDB" id="A0A066UNW4"/>
<dbReference type="RefSeq" id="WP_032550941.1">
    <property type="nucleotide sequence ID" value="NZ_JFFR01000014.1"/>
</dbReference>
<feature type="domain" description="N-acetyltransferase" evidence="1">
    <location>
        <begin position="1"/>
        <end position="164"/>
    </location>
</feature>
<dbReference type="Proteomes" id="UP000027219">
    <property type="component" value="Unassembled WGS sequence"/>
</dbReference>
<dbReference type="STRING" id="212667.VFDL14_00225"/>
<dbReference type="PROSITE" id="PS51186">
    <property type="entry name" value="GNAT"/>
    <property type="match status" value="1"/>
</dbReference>
<proteinExistence type="predicted"/>
<evidence type="ECO:0000313" key="2">
    <source>
        <dbReference type="EMBL" id="KDN28735.1"/>
    </source>
</evidence>
<evidence type="ECO:0000259" key="1">
    <source>
        <dbReference type="PROSITE" id="PS51186"/>
    </source>
</evidence>
<reference evidence="2 3" key="1">
    <citation type="submission" date="2014-02" db="EMBL/GenBank/DDBJ databases">
        <title>Vibrio fortis Dalian14 Genome Sequencing.</title>
        <authorList>
            <person name="Wang Y."/>
            <person name="Song L."/>
            <person name="Liu G."/>
            <person name="Ding J."/>
        </authorList>
    </citation>
    <scope>NUCLEOTIDE SEQUENCE [LARGE SCALE GENOMIC DNA]</scope>
    <source>
        <strain evidence="2 3">Dalian14</strain>
    </source>
</reference>
<evidence type="ECO:0000313" key="3">
    <source>
        <dbReference type="Proteomes" id="UP000027219"/>
    </source>
</evidence>
<dbReference type="Gene3D" id="3.40.630.30">
    <property type="match status" value="1"/>
</dbReference>
<dbReference type="GO" id="GO:0016747">
    <property type="term" value="F:acyltransferase activity, transferring groups other than amino-acyl groups"/>
    <property type="evidence" value="ECO:0007669"/>
    <property type="project" value="InterPro"/>
</dbReference>
<comment type="caution">
    <text evidence="2">The sequence shown here is derived from an EMBL/GenBank/DDBJ whole genome shotgun (WGS) entry which is preliminary data.</text>
</comment>
<dbReference type="InterPro" id="IPR000182">
    <property type="entry name" value="GNAT_dom"/>
</dbReference>
<dbReference type="InterPro" id="IPR016181">
    <property type="entry name" value="Acyl_CoA_acyltransferase"/>
</dbReference>
<gene>
    <name evidence="2" type="ORF">VFDL14_00225</name>
</gene>
<dbReference type="OrthoDB" id="27442at2"/>
<organism evidence="2 3">
    <name type="scientific">Vibrio fortis</name>
    <dbReference type="NCBI Taxonomy" id="212667"/>
    <lineage>
        <taxon>Bacteria</taxon>
        <taxon>Pseudomonadati</taxon>
        <taxon>Pseudomonadota</taxon>
        <taxon>Gammaproteobacteria</taxon>
        <taxon>Vibrionales</taxon>
        <taxon>Vibrionaceae</taxon>
        <taxon>Vibrio</taxon>
    </lineage>
</organism>